<evidence type="ECO:0000313" key="13">
    <source>
        <dbReference type="EMBL" id="EHO81681.1"/>
    </source>
</evidence>
<dbReference type="SUPFAM" id="SSF51391">
    <property type="entry name" value="Thiamin phosphate synthase"/>
    <property type="match status" value="1"/>
</dbReference>
<feature type="binding site" evidence="9">
    <location>
        <position position="74"/>
    </location>
    <ligand>
        <name>Mg(2+)</name>
        <dbReference type="ChEBI" id="CHEBI:18420"/>
    </ligand>
</feature>
<feature type="binding site" evidence="9">
    <location>
        <position position="142"/>
    </location>
    <ligand>
        <name>4-amino-2-methyl-5-(diphosphooxymethyl)pyrimidine</name>
        <dbReference type="ChEBI" id="CHEBI:57841"/>
    </ligand>
</feature>
<comment type="function">
    <text evidence="9">Condenses 4-methyl-5-(beta-hydroxyethyl)thiazole monophosphate (THZ-P) and 2-methyl-4-amino-5-hydroxymethyl pyrimidine pyrophosphate (HMP-PP) to form thiamine monophosphate (TMP).</text>
</comment>
<dbReference type="NCBIfam" id="TIGR00693">
    <property type="entry name" value="thiE"/>
    <property type="match status" value="1"/>
</dbReference>
<evidence type="ECO:0000256" key="8">
    <source>
        <dbReference type="ARBA" id="ARBA00047883"/>
    </source>
</evidence>
<feature type="binding site" evidence="9">
    <location>
        <begin position="188"/>
        <end position="189"/>
    </location>
    <ligand>
        <name>2-[(2R,5Z)-2-carboxy-4-methylthiazol-5(2H)-ylidene]ethyl phosphate</name>
        <dbReference type="ChEBI" id="CHEBI:62899"/>
    </ligand>
</feature>
<evidence type="ECO:0000256" key="7">
    <source>
        <dbReference type="ARBA" id="ARBA00047851"/>
    </source>
</evidence>
<dbReference type="HOGENOM" id="CLU_018272_3_2_0"/>
<dbReference type="InterPro" id="IPR034291">
    <property type="entry name" value="TMP_synthase"/>
</dbReference>
<gene>
    <name evidence="9" type="primary">thiE</name>
    <name evidence="13" type="ORF">HMPREF0402_01533</name>
</gene>
<comment type="catalytic activity">
    <reaction evidence="7 9 10">
        <text>2-(2-carboxy-4-methylthiazol-5-yl)ethyl phosphate + 4-amino-2-methyl-5-(diphosphooxymethyl)pyrimidine + 2 H(+) = thiamine phosphate + CO2 + diphosphate</text>
        <dbReference type="Rhea" id="RHEA:47848"/>
        <dbReference type="ChEBI" id="CHEBI:15378"/>
        <dbReference type="ChEBI" id="CHEBI:16526"/>
        <dbReference type="ChEBI" id="CHEBI:33019"/>
        <dbReference type="ChEBI" id="CHEBI:37575"/>
        <dbReference type="ChEBI" id="CHEBI:57841"/>
        <dbReference type="ChEBI" id="CHEBI:62890"/>
        <dbReference type="EC" id="2.5.1.3"/>
    </reaction>
</comment>
<feature type="binding site" evidence="9">
    <location>
        <begin position="139"/>
        <end position="141"/>
    </location>
    <ligand>
        <name>2-[(2R,5Z)-2-carboxy-4-methylthiazol-5(2H)-ylidene]ethyl phosphate</name>
        <dbReference type="ChEBI" id="CHEBI:62899"/>
    </ligand>
</feature>
<evidence type="ECO:0000256" key="5">
    <source>
        <dbReference type="ARBA" id="ARBA00022977"/>
    </source>
</evidence>
<dbReference type="GO" id="GO:0004789">
    <property type="term" value="F:thiamine-phosphate diphosphorylase activity"/>
    <property type="evidence" value="ECO:0007669"/>
    <property type="project" value="UniProtKB-UniRule"/>
</dbReference>
<accession>H1PSZ0</accession>
<feature type="binding site" evidence="9">
    <location>
        <position position="112"/>
    </location>
    <ligand>
        <name>4-amino-2-methyl-5-(diphosphooxymethyl)pyrimidine</name>
        <dbReference type="ChEBI" id="CHEBI:57841"/>
    </ligand>
</feature>
<dbReference type="InterPro" id="IPR036206">
    <property type="entry name" value="ThiamineP_synth_sf"/>
</dbReference>
<evidence type="ECO:0000256" key="6">
    <source>
        <dbReference type="ARBA" id="ARBA00047334"/>
    </source>
</evidence>
<keyword evidence="3 9" id="KW-0479">Metal-binding</keyword>
<dbReference type="AlphaFoldDB" id="H1PSZ0"/>
<feature type="binding site" evidence="9">
    <location>
        <position position="93"/>
    </location>
    <ligand>
        <name>Mg(2+)</name>
        <dbReference type="ChEBI" id="CHEBI:18420"/>
    </ligand>
</feature>
<evidence type="ECO:0000256" key="2">
    <source>
        <dbReference type="ARBA" id="ARBA00022679"/>
    </source>
</evidence>
<feature type="binding site" evidence="9">
    <location>
        <position position="73"/>
    </location>
    <ligand>
        <name>4-amino-2-methyl-5-(diphosphooxymethyl)pyrimidine</name>
        <dbReference type="ChEBI" id="CHEBI:57841"/>
    </ligand>
</feature>
<dbReference type="InterPro" id="IPR013785">
    <property type="entry name" value="Aldolase_TIM"/>
</dbReference>
<dbReference type="Pfam" id="PF02581">
    <property type="entry name" value="TMP-TENI"/>
    <property type="match status" value="1"/>
</dbReference>
<dbReference type="GO" id="GO:0009229">
    <property type="term" value="P:thiamine diphosphate biosynthetic process"/>
    <property type="evidence" value="ECO:0007669"/>
    <property type="project" value="UniProtKB-UniRule"/>
</dbReference>
<evidence type="ECO:0000256" key="3">
    <source>
        <dbReference type="ARBA" id="ARBA00022723"/>
    </source>
</evidence>
<dbReference type="GO" id="GO:0005737">
    <property type="term" value="C:cytoplasm"/>
    <property type="evidence" value="ECO:0007669"/>
    <property type="project" value="TreeGrafter"/>
</dbReference>
<comment type="catalytic activity">
    <reaction evidence="6 9 10">
        <text>4-methyl-5-(2-phosphooxyethyl)-thiazole + 4-amino-2-methyl-5-(diphosphooxymethyl)pyrimidine + H(+) = thiamine phosphate + diphosphate</text>
        <dbReference type="Rhea" id="RHEA:22328"/>
        <dbReference type="ChEBI" id="CHEBI:15378"/>
        <dbReference type="ChEBI" id="CHEBI:33019"/>
        <dbReference type="ChEBI" id="CHEBI:37575"/>
        <dbReference type="ChEBI" id="CHEBI:57841"/>
        <dbReference type="ChEBI" id="CHEBI:58296"/>
        <dbReference type="EC" id="2.5.1.3"/>
    </reaction>
</comment>
<dbReference type="GO" id="GO:0009228">
    <property type="term" value="P:thiamine biosynthetic process"/>
    <property type="evidence" value="ECO:0007669"/>
    <property type="project" value="UniProtKB-KW"/>
</dbReference>
<comment type="caution">
    <text evidence="13">The sequence shown here is derived from an EMBL/GenBank/DDBJ whole genome shotgun (WGS) entry which is preliminary data.</text>
</comment>
<dbReference type="PATRIC" id="fig|457404.5.peg.1517"/>
<organism evidence="13 14">
    <name type="scientific">Fusobacterium ulcerans 12-1B</name>
    <dbReference type="NCBI Taxonomy" id="457404"/>
    <lineage>
        <taxon>Bacteria</taxon>
        <taxon>Fusobacteriati</taxon>
        <taxon>Fusobacteriota</taxon>
        <taxon>Fusobacteriia</taxon>
        <taxon>Fusobacteriales</taxon>
        <taxon>Fusobacteriaceae</taxon>
        <taxon>Fusobacterium</taxon>
    </lineage>
</organism>
<dbReference type="Gene3D" id="3.20.20.70">
    <property type="entry name" value="Aldolase class I"/>
    <property type="match status" value="1"/>
</dbReference>
<dbReference type="InterPro" id="IPR022998">
    <property type="entry name" value="ThiamineP_synth_TenI"/>
</dbReference>
<comment type="catalytic activity">
    <reaction evidence="8 9 10">
        <text>2-[(2R,5Z)-2-carboxy-4-methylthiazol-5(2H)-ylidene]ethyl phosphate + 4-amino-2-methyl-5-(diphosphooxymethyl)pyrimidine + 2 H(+) = thiamine phosphate + CO2 + diphosphate</text>
        <dbReference type="Rhea" id="RHEA:47844"/>
        <dbReference type="ChEBI" id="CHEBI:15378"/>
        <dbReference type="ChEBI" id="CHEBI:16526"/>
        <dbReference type="ChEBI" id="CHEBI:33019"/>
        <dbReference type="ChEBI" id="CHEBI:37575"/>
        <dbReference type="ChEBI" id="CHEBI:57841"/>
        <dbReference type="ChEBI" id="CHEBI:62899"/>
        <dbReference type="EC" id="2.5.1.3"/>
    </reaction>
</comment>
<feature type="binding site" evidence="9">
    <location>
        <begin position="41"/>
        <end position="45"/>
    </location>
    <ligand>
        <name>4-amino-2-methyl-5-(diphosphooxymethyl)pyrimidine</name>
        <dbReference type="ChEBI" id="CHEBI:57841"/>
    </ligand>
</feature>
<dbReference type="UniPathway" id="UPA00060">
    <property type="reaction ID" value="UER00141"/>
</dbReference>
<dbReference type="PANTHER" id="PTHR20857:SF15">
    <property type="entry name" value="THIAMINE-PHOSPHATE SYNTHASE"/>
    <property type="match status" value="1"/>
</dbReference>
<reference evidence="13 14" key="1">
    <citation type="submission" date="2012-07" db="EMBL/GenBank/DDBJ databases">
        <title>The Genome Sequence of Fusobacterium ulcerans 12_1B.</title>
        <authorList>
            <consortium name="The Broad Institute Genome Sequencing Platform"/>
            <person name="Earl A."/>
            <person name="Ward D."/>
            <person name="Feldgarden M."/>
            <person name="Gevers D."/>
            <person name="Strauss J."/>
            <person name="Ambrose C.E."/>
            <person name="Allen-Vercoe E."/>
            <person name="Walker B."/>
            <person name="Young S.K."/>
            <person name="Zeng Q."/>
            <person name="Gargeya S."/>
            <person name="Fitzgerald M."/>
            <person name="Haas B."/>
            <person name="Abouelleil A."/>
            <person name="Alvarado L."/>
            <person name="Arachchi H.M."/>
            <person name="Berlin A.M."/>
            <person name="Chapman S.B."/>
            <person name="Goldberg J."/>
            <person name="Griggs A."/>
            <person name="Gujja S."/>
            <person name="Hansen M."/>
            <person name="Howarth C."/>
            <person name="Imamovic A."/>
            <person name="Larimer J."/>
            <person name="McCowen C."/>
            <person name="Montmayeur A."/>
            <person name="Murphy C."/>
            <person name="Neiman D."/>
            <person name="Pearson M."/>
            <person name="Priest M."/>
            <person name="Roberts A."/>
            <person name="Saif S."/>
            <person name="Shea T."/>
            <person name="Sisk P."/>
            <person name="Sykes S."/>
            <person name="Wortman J."/>
            <person name="Nusbaum C."/>
            <person name="Birren B."/>
        </authorList>
    </citation>
    <scope>NUCLEOTIDE SEQUENCE [LARGE SCALE GENOMIC DNA]</scope>
    <source>
        <strain evidence="13 14">12_1B</strain>
    </source>
</reference>
<evidence type="ECO:0000256" key="1">
    <source>
        <dbReference type="ARBA" id="ARBA00005165"/>
    </source>
</evidence>
<dbReference type="PANTHER" id="PTHR20857">
    <property type="entry name" value="THIAMINE-PHOSPHATE PYROPHOSPHORYLASE"/>
    <property type="match status" value="1"/>
</dbReference>
<proteinExistence type="inferred from homology"/>
<protein>
    <recommendedName>
        <fullName evidence="9">Thiamine-phosphate synthase</fullName>
        <shortName evidence="9">TP synthase</shortName>
        <shortName evidence="9">TPS</shortName>
        <ecNumber evidence="9">2.5.1.3</ecNumber>
    </recommendedName>
    <alternativeName>
        <fullName evidence="9">Thiamine-phosphate pyrophosphorylase</fullName>
        <shortName evidence="9">TMP pyrophosphorylase</shortName>
        <shortName evidence="9">TMP-PPase</shortName>
    </alternativeName>
</protein>
<dbReference type="CDD" id="cd00564">
    <property type="entry name" value="TMP_TenI"/>
    <property type="match status" value="1"/>
</dbReference>
<comment type="cofactor">
    <cofactor evidence="9">
        <name>Mg(2+)</name>
        <dbReference type="ChEBI" id="CHEBI:18420"/>
    </cofactor>
    <text evidence="9">Binds 1 Mg(2+) ion per subunit.</text>
</comment>
<feature type="binding site" evidence="9">
    <location>
        <position position="168"/>
    </location>
    <ligand>
        <name>2-[(2R,5Z)-2-carboxy-4-methylthiazol-5(2H)-ylidene]ethyl phosphate</name>
        <dbReference type="ChEBI" id="CHEBI:62899"/>
    </ligand>
</feature>
<dbReference type="RefSeq" id="WP_008697056.1">
    <property type="nucleotide sequence ID" value="NZ_KE161007.1"/>
</dbReference>
<evidence type="ECO:0000256" key="11">
    <source>
        <dbReference type="RuleBase" id="RU004253"/>
    </source>
</evidence>
<dbReference type="EMBL" id="AGWJ02000012">
    <property type="protein sequence ID" value="EHO81681.1"/>
    <property type="molecule type" value="Genomic_DNA"/>
</dbReference>
<evidence type="ECO:0000256" key="10">
    <source>
        <dbReference type="RuleBase" id="RU003826"/>
    </source>
</evidence>
<evidence type="ECO:0000313" key="14">
    <source>
        <dbReference type="Proteomes" id="UP000003233"/>
    </source>
</evidence>
<dbReference type="GO" id="GO:0000287">
    <property type="term" value="F:magnesium ion binding"/>
    <property type="evidence" value="ECO:0007669"/>
    <property type="project" value="UniProtKB-UniRule"/>
</dbReference>
<keyword evidence="4 9" id="KW-0460">Magnesium</keyword>
<dbReference type="HAMAP" id="MF_00097">
    <property type="entry name" value="TMP_synthase"/>
    <property type="match status" value="1"/>
</dbReference>
<dbReference type="EC" id="2.5.1.3" evidence="9"/>
<dbReference type="FunFam" id="3.20.20.70:FF:000096">
    <property type="entry name" value="Thiamine-phosphate synthase"/>
    <property type="match status" value="1"/>
</dbReference>
<feature type="domain" description="Thiamine phosphate synthase/TenI" evidence="12">
    <location>
        <begin position="11"/>
        <end position="191"/>
    </location>
</feature>
<keyword evidence="2 9" id="KW-0808">Transferase</keyword>
<sequence length="211" mass="23380">MRNRIDIPEGLYGITGDNFANGKSNYQCVEEMIKGGIKIVQYRDKRKNSREKVEEAGAIRELCRKNNVLFIVNDDVAIAMLVDADGVHVGQEDMKPSDVRKLLGENKIIGLSTHSEEQGMAAYNDIDVDYIGVGPIFPTTTKDTAPVGLGYLEFAVKNLHLPFIAIGGIKDYNIDEIIKRGAKRICLVSDIVGAEDICKKIIDLNNKILKK</sequence>
<dbReference type="Proteomes" id="UP000003233">
    <property type="component" value="Unassembled WGS sequence"/>
</dbReference>
<comment type="similarity">
    <text evidence="9 10">Belongs to the thiamine-phosphate synthase family.</text>
</comment>
<keyword evidence="5 9" id="KW-0784">Thiamine biosynthesis</keyword>
<name>H1PSZ0_9FUSO</name>
<evidence type="ECO:0000256" key="4">
    <source>
        <dbReference type="ARBA" id="ARBA00022842"/>
    </source>
</evidence>
<evidence type="ECO:0000256" key="9">
    <source>
        <dbReference type="HAMAP-Rule" id="MF_00097"/>
    </source>
</evidence>
<comment type="pathway">
    <text evidence="1 9 11">Cofactor biosynthesis; thiamine diphosphate biosynthesis; thiamine phosphate from 4-amino-2-methyl-5-diphosphomethylpyrimidine and 4-methyl-5-(2-phosphoethyl)-thiazole: step 1/1.</text>
</comment>
<keyword evidence="14" id="KW-1185">Reference proteome</keyword>
<evidence type="ECO:0000259" key="12">
    <source>
        <dbReference type="Pfam" id="PF02581"/>
    </source>
</evidence>